<dbReference type="InterPro" id="IPR029056">
    <property type="entry name" value="Ribokinase-like"/>
</dbReference>
<evidence type="ECO:0000313" key="5">
    <source>
        <dbReference type="Proteomes" id="UP000234857"/>
    </source>
</evidence>
<proteinExistence type="predicted"/>
<dbReference type="Gene3D" id="3.40.1190.20">
    <property type="match status" value="1"/>
</dbReference>
<dbReference type="PANTHER" id="PTHR10584">
    <property type="entry name" value="SUGAR KINASE"/>
    <property type="match status" value="1"/>
</dbReference>
<evidence type="ECO:0000313" key="4">
    <source>
        <dbReference type="EMBL" id="PLX17522.1"/>
    </source>
</evidence>
<dbReference type="SUPFAM" id="SSF53613">
    <property type="entry name" value="Ribokinase-like"/>
    <property type="match status" value="1"/>
</dbReference>
<protein>
    <submittedName>
        <fullName evidence="4">Carbohydrate kinase family protein</fullName>
    </submittedName>
</protein>
<dbReference type="InterPro" id="IPR011611">
    <property type="entry name" value="PfkB_dom"/>
</dbReference>
<reference evidence="4 5" key="1">
    <citation type="submission" date="2017-11" db="EMBL/GenBank/DDBJ databases">
        <title>Genome-resolved metagenomics identifies genetic mobility, metabolic interactions, and unexpected diversity in perchlorate-reducing communities.</title>
        <authorList>
            <person name="Barnum T.P."/>
            <person name="Figueroa I.A."/>
            <person name="Carlstrom C.I."/>
            <person name="Lucas L.N."/>
            <person name="Engelbrektson A.L."/>
            <person name="Coates J.D."/>
        </authorList>
    </citation>
    <scope>NUCLEOTIDE SEQUENCE [LARGE SCALE GENOMIC DNA]</scope>
    <source>
        <strain evidence="4">BM706</strain>
    </source>
</reference>
<comment type="caution">
    <text evidence="4">The sequence shown here is derived from an EMBL/GenBank/DDBJ whole genome shotgun (WGS) entry which is preliminary data.</text>
</comment>
<dbReference type="GO" id="GO:0016301">
    <property type="term" value="F:kinase activity"/>
    <property type="evidence" value="ECO:0007669"/>
    <property type="project" value="UniProtKB-KW"/>
</dbReference>
<gene>
    <name evidence="4" type="ORF">C0601_07125</name>
</gene>
<name>A0A2N5ZFX8_MUIH1</name>
<evidence type="ECO:0000256" key="2">
    <source>
        <dbReference type="ARBA" id="ARBA00022777"/>
    </source>
</evidence>
<evidence type="ECO:0000256" key="1">
    <source>
        <dbReference type="ARBA" id="ARBA00022679"/>
    </source>
</evidence>
<dbReference type="EMBL" id="PKTG01000085">
    <property type="protein sequence ID" value="PLX17522.1"/>
    <property type="molecule type" value="Genomic_DNA"/>
</dbReference>
<organism evidence="4 5">
    <name type="scientific">Muiribacterium halophilum</name>
    <dbReference type="NCBI Taxonomy" id="2053465"/>
    <lineage>
        <taxon>Bacteria</taxon>
        <taxon>Candidatus Muiribacteriota</taxon>
        <taxon>Candidatus Muiribacteriia</taxon>
        <taxon>Candidatus Muiribacteriales</taxon>
        <taxon>Candidatus Muiribacteriaceae</taxon>
        <taxon>Candidatus Muiribacterium</taxon>
    </lineage>
</organism>
<dbReference type="PANTHER" id="PTHR10584:SF166">
    <property type="entry name" value="RIBOKINASE"/>
    <property type="match status" value="1"/>
</dbReference>
<accession>A0A2N5ZFX8</accession>
<dbReference type="AlphaFoldDB" id="A0A2N5ZFX8"/>
<dbReference type="Proteomes" id="UP000234857">
    <property type="component" value="Unassembled WGS sequence"/>
</dbReference>
<dbReference type="Pfam" id="PF00294">
    <property type="entry name" value="PfkB"/>
    <property type="match status" value="1"/>
</dbReference>
<evidence type="ECO:0000259" key="3">
    <source>
        <dbReference type="Pfam" id="PF00294"/>
    </source>
</evidence>
<keyword evidence="2 4" id="KW-0418">Kinase</keyword>
<feature type="domain" description="Carbohydrate kinase PfkB" evidence="3">
    <location>
        <begin position="6"/>
        <end position="290"/>
    </location>
</feature>
<sequence length="313" mass="35695">MKGKNMKKILVSGLINIETTLNIEKFPLEYSPVRYLFNETYTSVSGVGFNIAKSLNTLGSKIEFISILGKDIAGELARKQIEEENIQTHYILDSEKTMTPQSTILYDKDGNRQINVDLKDIQKIRIKNELIDEASINCNIAALCNINFTRDHLKRLSNKMLIATDVHAIDNIHDEYNRDYLEYSDILFFSHEKIQLKEKEFIKELNYIFPKKIIICGLGKDGALMYSAKSKKTFHFPAINSFKVVNTIGAGDALFSSFLHFFNKDIGEQEALKKAVFFAGKKIGKKGAAEGFLKEKELETVVDSYPSYRYKEV</sequence>
<keyword evidence="1" id="KW-0808">Transferase</keyword>